<dbReference type="InterPro" id="IPR009248">
    <property type="entry name" value="SbmA_BacA"/>
</dbReference>
<dbReference type="InterPro" id="IPR050835">
    <property type="entry name" value="ABC_transporter_sub-D"/>
</dbReference>
<proteinExistence type="predicted"/>
<dbReference type="GO" id="GO:0015833">
    <property type="term" value="P:peptide transport"/>
    <property type="evidence" value="ECO:0007669"/>
    <property type="project" value="InterPro"/>
</dbReference>
<protein>
    <submittedName>
        <fullName evidence="7">Transporter</fullName>
    </submittedName>
</protein>
<dbReference type="EMBL" id="CP155620">
    <property type="protein sequence ID" value="XBJ29610.1"/>
    <property type="molecule type" value="Genomic_DNA"/>
</dbReference>
<dbReference type="NCBIfam" id="NF009036">
    <property type="entry name" value="PRK12369.1"/>
    <property type="match status" value="1"/>
</dbReference>
<evidence type="ECO:0000256" key="4">
    <source>
        <dbReference type="ARBA" id="ARBA00022989"/>
    </source>
</evidence>
<organism evidence="7">
    <name type="scientific">Campylobacter sp. CCS1377</name>
    <dbReference type="NCBI Taxonomy" id="3158229"/>
    <lineage>
        <taxon>Bacteria</taxon>
        <taxon>Pseudomonadati</taxon>
        <taxon>Campylobacterota</taxon>
        <taxon>Epsilonproteobacteria</taxon>
        <taxon>Campylobacterales</taxon>
        <taxon>Campylobacteraceae</taxon>
        <taxon>Campylobacter</taxon>
    </lineage>
</organism>
<feature type="transmembrane region" description="Helical" evidence="6">
    <location>
        <begin position="442"/>
        <end position="459"/>
    </location>
</feature>
<evidence type="ECO:0000256" key="1">
    <source>
        <dbReference type="ARBA" id="ARBA00004651"/>
    </source>
</evidence>
<feature type="transmembrane region" description="Helical" evidence="6">
    <location>
        <begin position="12"/>
        <end position="28"/>
    </location>
</feature>
<keyword evidence="5 6" id="KW-0472">Membrane</keyword>
<keyword evidence="3 6" id="KW-0812">Transmembrane</keyword>
<keyword evidence="4 6" id="KW-1133">Transmembrane helix</keyword>
<reference evidence="7" key="1">
    <citation type="submission" date="2024-05" db="EMBL/GenBank/DDBJ databases">
        <title>Campylobacter coli isolated from environmental waters in Slovenia.</title>
        <authorList>
            <person name="Zautner A.E."/>
            <person name="Bunk B."/>
            <person name="Riedel T."/>
            <person name="Sproeer C."/>
        </authorList>
    </citation>
    <scope>NUCLEOTIDE SEQUENCE</scope>
    <source>
        <strain evidence="7">CCS1377</strain>
    </source>
</reference>
<dbReference type="GO" id="GO:0005524">
    <property type="term" value="F:ATP binding"/>
    <property type="evidence" value="ECO:0007669"/>
    <property type="project" value="InterPro"/>
</dbReference>
<evidence type="ECO:0000256" key="6">
    <source>
        <dbReference type="SAM" id="Phobius"/>
    </source>
</evidence>
<feature type="transmembrane region" description="Helical" evidence="6">
    <location>
        <begin position="341"/>
        <end position="362"/>
    </location>
</feature>
<evidence type="ECO:0000256" key="3">
    <source>
        <dbReference type="ARBA" id="ARBA00022692"/>
    </source>
</evidence>
<keyword evidence="2" id="KW-0813">Transport</keyword>
<name>A0AAU7E7Y4_9BACT</name>
<dbReference type="AlphaFoldDB" id="A0AAU7E7Y4"/>
<dbReference type="SUPFAM" id="SSF90123">
    <property type="entry name" value="ABC transporter transmembrane region"/>
    <property type="match status" value="1"/>
</dbReference>
<dbReference type="GO" id="GO:0005886">
    <property type="term" value="C:plasma membrane"/>
    <property type="evidence" value="ECO:0007669"/>
    <property type="project" value="UniProtKB-SubCell"/>
</dbReference>
<dbReference type="RefSeq" id="WP_348518809.1">
    <property type="nucleotide sequence ID" value="NZ_CP155620.1"/>
</dbReference>
<comment type="subcellular location">
    <subcellularLocation>
        <location evidence="1">Cell membrane</location>
        <topology evidence="1">Multi-pass membrane protein</topology>
    </subcellularLocation>
</comment>
<dbReference type="PANTHER" id="PTHR11384:SF59">
    <property type="entry name" value="LYSOSOMAL COBALAMIN TRANSPORTER ABCD4"/>
    <property type="match status" value="1"/>
</dbReference>
<evidence type="ECO:0000256" key="5">
    <source>
        <dbReference type="ARBA" id="ARBA00023136"/>
    </source>
</evidence>
<evidence type="ECO:0000313" key="7">
    <source>
        <dbReference type="EMBL" id="XBJ29610.1"/>
    </source>
</evidence>
<accession>A0AAU7E7Y4</accession>
<dbReference type="InterPro" id="IPR036640">
    <property type="entry name" value="ABC1_TM_sf"/>
</dbReference>
<feature type="transmembrane region" description="Helical" evidence="6">
    <location>
        <begin position="293"/>
        <end position="314"/>
    </location>
</feature>
<evidence type="ECO:0000256" key="2">
    <source>
        <dbReference type="ARBA" id="ARBA00022448"/>
    </source>
</evidence>
<gene>
    <name evidence="7" type="ORF">AAH949_01910</name>
</gene>
<feature type="transmembrane region" description="Helical" evidence="6">
    <location>
        <begin position="221"/>
        <end position="245"/>
    </location>
</feature>
<sequence>MFKSFFLSKKWILWAYLGLFLLLFFLYIQTSLNVAINAWYNDFYNALQKPKITAIKLEFNEENFKDEFKITPALLRELNLNEDANESVVYEKAKAKKMQDLEQENTSRLNTQNEQNKINNDDEMSEKILLILKDNNFLEEQNLSKLSQMVKNALNKDERLSDDKLKSILQNAQKASAKAKANLENANFINKFAIFYYQKLLEYFFHTPAMIEKPYYDLSDFYALIFVFLAIAFPYVLIATINIYFASVYAFKWREAMTFSYLKFWKNKNDNIEGSSQRIQEDTYRFSKLVESLGLSFIRALMTLVAFVPILWGLSDMVSAGLFANLDKNSPFYFLKDTNGLLVYVALLISLGGLVISWFVGIKLPGLEYNNQKAEAAFRKELVYAEDDRLNYAKKETMIELFTGLKFNYKRLFLHYGYFNIWLYLFEQAIVIVPFIIMAPSLFGGLIMLGVVIQINNAFDQVRSSFSVFITNWTSITELRSIYKRLNEFEKNIEYKK</sequence>
<dbReference type="PANTHER" id="PTHR11384">
    <property type="entry name" value="ATP-BINDING CASSETTE, SUB-FAMILY D MEMBER"/>
    <property type="match status" value="1"/>
</dbReference>
<dbReference type="GO" id="GO:1904680">
    <property type="term" value="F:peptide transmembrane transporter activity"/>
    <property type="evidence" value="ECO:0007669"/>
    <property type="project" value="InterPro"/>
</dbReference>
<dbReference type="Pfam" id="PF05992">
    <property type="entry name" value="SbmA_BacA"/>
    <property type="match status" value="2"/>
</dbReference>